<dbReference type="InterPro" id="IPR036869">
    <property type="entry name" value="J_dom_sf"/>
</dbReference>
<accession>A0ABU2HAY3</accession>
<evidence type="ECO:0008006" key="3">
    <source>
        <dbReference type="Google" id="ProtNLM"/>
    </source>
</evidence>
<dbReference type="RefSeq" id="WP_310913982.1">
    <property type="nucleotide sequence ID" value="NZ_JAVLVT010000010.1"/>
</dbReference>
<dbReference type="Proteomes" id="UP001250214">
    <property type="component" value="Unassembled WGS sequence"/>
</dbReference>
<name>A0ABU2HAY3_9ACTN</name>
<keyword evidence="2" id="KW-1185">Reference proteome</keyword>
<organism evidence="1 2">
    <name type="scientific">Lipingzhangella rawalii</name>
    <dbReference type="NCBI Taxonomy" id="2055835"/>
    <lineage>
        <taxon>Bacteria</taxon>
        <taxon>Bacillati</taxon>
        <taxon>Actinomycetota</taxon>
        <taxon>Actinomycetes</taxon>
        <taxon>Streptosporangiales</taxon>
        <taxon>Nocardiopsidaceae</taxon>
        <taxon>Lipingzhangella</taxon>
    </lineage>
</organism>
<dbReference type="SUPFAM" id="SSF46565">
    <property type="entry name" value="Chaperone J-domain"/>
    <property type="match status" value="1"/>
</dbReference>
<proteinExistence type="predicted"/>
<protein>
    <recommendedName>
        <fullName evidence="3">J domain-containing protein</fullName>
    </recommendedName>
</protein>
<dbReference type="EMBL" id="JAVLVT010000010">
    <property type="protein sequence ID" value="MDS1272418.1"/>
    <property type="molecule type" value="Genomic_DNA"/>
</dbReference>
<evidence type="ECO:0000313" key="1">
    <source>
        <dbReference type="EMBL" id="MDS1272418.1"/>
    </source>
</evidence>
<reference evidence="2" key="1">
    <citation type="submission" date="2023-07" db="EMBL/GenBank/DDBJ databases">
        <title>Novel species in the genus Lipingzhangella isolated from Sambhar Salt Lake.</title>
        <authorList>
            <person name="Jiya N."/>
            <person name="Kajale S."/>
            <person name="Sharma A."/>
        </authorList>
    </citation>
    <scope>NUCLEOTIDE SEQUENCE [LARGE SCALE GENOMIC DNA]</scope>
    <source>
        <strain evidence="2">LS1_29</strain>
    </source>
</reference>
<evidence type="ECO:0000313" key="2">
    <source>
        <dbReference type="Proteomes" id="UP001250214"/>
    </source>
</evidence>
<sequence>MRNERARYRQWVRRNHPDLGGDPTVFAAGMASWRRGRDPDAPGTGPVHVFRAPRTPLGVLLRGVRRWYARRRGRRVV</sequence>
<gene>
    <name evidence="1" type="ORF">RIF23_19190</name>
</gene>
<comment type="caution">
    <text evidence="1">The sequence shown here is derived from an EMBL/GenBank/DDBJ whole genome shotgun (WGS) entry which is preliminary data.</text>
</comment>